<evidence type="ECO:0000313" key="1">
    <source>
        <dbReference type="EMBL" id="AFU57936.1"/>
    </source>
</evidence>
<reference evidence="1 2" key="1">
    <citation type="journal article" date="2012" name="Environ. Microbiol.">
        <title>The genome of the ammonia-oxidizing Candidatus Nitrososphaera gargensis: insights into metabolic versatility and environmental adaptations.</title>
        <authorList>
            <person name="Spang A."/>
            <person name="Poehlein A."/>
            <person name="Offre P."/>
            <person name="Zumbragel S."/>
            <person name="Haider S."/>
            <person name="Rychlik N."/>
            <person name="Nowka B."/>
            <person name="Schmeisser C."/>
            <person name="Lebedeva E.V."/>
            <person name="Rattei T."/>
            <person name="Bohm C."/>
            <person name="Schmid M."/>
            <person name="Galushko A."/>
            <person name="Hatzenpichler R."/>
            <person name="Weinmaier T."/>
            <person name="Daniel R."/>
            <person name="Schleper C."/>
            <person name="Spieck E."/>
            <person name="Streit W."/>
            <person name="Wagner M."/>
        </authorList>
    </citation>
    <scope>NUCLEOTIDE SEQUENCE [LARGE SCALE GENOMIC DNA]</scope>
    <source>
        <strain evidence="2">Ga9.2</strain>
    </source>
</reference>
<evidence type="ECO:0000313" key="2">
    <source>
        <dbReference type="Proteomes" id="UP000008037"/>
    </source>
</evidence>
<dbReference type="EMBL" id="CP002408">
    <property type="protein sequence ID" value="AFU57936.1"/>
    <property type="molecule type" value="Genomic_DNA"/>
</dbReference>
<accession>K0I9C3</accession>
<dbReference type="HOGENOM" id="CLU_1178159_0_0_2"/>
<protein>
    <submittedName>
        <fullName evidence="1">Uncharacterized protein</fullName>
    </submittedName>
</protein>
<dbReference type="AlphaFoldDB" id="K0I9C3"/>
<sequence>MKTIFSNVGRMIRGATDENTSRAIDVLSSTPDYYKKIALSDIEIVLKAKSIISEDLDSIAQKINLAFKTSDVKLLNEVMNKHGKTIAIVLALSTARWENQKLLWQHINQNNSEQMPVDILDKEIARIDELAMNLELTLPSLKGNIFQTEKKHKEEDYHYTLRGGYNVPIDKMYNLVVYNIKRTGFLKIVEANEGARVIRFTSDKIEDPRGIIEFTITLVDKIDGGSYFRLHIEDE</sequence>
<dbReference type="InParanoid" id="K0I9C3"/>
<dbReference type="Proteomes" id="UP000008037">
    <property type="component" value="Chromosome"/>
</dbReference>
<dbReference type="STRING" id="1237085.Ngar_c09940"/>
<keyword evidence="2" id="KW-1185">Reference proteome</keyword>
<gene>
    <name evidence="1" type="ordered locus">Ngar_c09940</name>
</gene>
<name>K0I9C3_NITGG</name>
<dbReference type="BioCyc" id="CNIT1237085:G1324-992-MONOMER"/>
<organism evidence="1 2">
    <name type="scientific">Nitrososphaera gargensis (strain Ga9.2)</name>
    <dbReference type="NCBI Taxonomy" id="1237085"/>
    <lineage>
        <taxon>Archaea</taxon>
        <taxon>Nitrososphaerota</taxon>
        <taxon>Nitrososphaeria</taxon>
        <taxon>Nitrososphaerales</taxon>
        <taxon>Nitrososphaeraceae</taxon>
        <taxon>Nitrososphaera</taxon>
    </lineage>
</organism>
<proteinExistence type="predicted"/>
<dbReference type="KEGG" id="nga:Ngar_c09940"/>